<dbReference type="EC" id="2.4.2.10" evidence="2 6"/>
<dbReference type="AlphaFoldDB" id="A0A932HXC8"/>
<comment type="caution">
    <text evidence="6">Lacks conserved residue(s) required for the propagation of feature annotation.</text>
</comment>
<evidence type="ECO:0000256" key="6">
    <source>
        <dbReference type="HAMAP-Rule" id="MF_01208"/>
    </source>
</evidence>
<comment type="subunit">
    <text evidence="6">Homodimer.</text>
</comment>
<dbReference type="InterPro" id="IPR004467">
    <property type="entry name" value="Or_phspho_trans_dom"/>
</dbReference>
<feature type="binding site" evidence="6">
    <location>
        <position position="107"/>
    </location>
    <ligand>
        <name>5-phospho-alpha-D-ribose 1-diphosphate</name>
        <dbReference type="ChEBI" id="CHEBI:58017"/>
        <note>ligand shared between dimeric partners</note>
    </ligand>
</feature>
<dbReference type="PANTHER" id="PTHR19278">
    <property type="entry name" value="OROTATE PHOSPHORIBOSYLTRANSFERASE"/>
    <property type="match status" value="1"/>
</dbReference>
<feature type="binding site" evidence="6">
    <location>
        <position position="105"/>
    </location>
    <ligand>
        <name>5-phospho-alpha-D-ribose 1-diphosphate</name>
        <dbReference type="ChEBI" id="CHEBI:58017"/>
        <note>ligand shared between dimeric partners</note>
    </ligand>
</feature>
<dbReference type="InterPro" id="IPR000836">
    <property type="entry name" value="PRTase_dom"/>
</dbReference>
<dbReference type="GO" id="GO:0000287">
    <property type="term" value="F:magnesium ion binding"/>
    <property type="evidence" value="ECO:0007669"/>
    <property type="project" value="UniProtKB-UniRule"/>
</dbReference>
<dbReference type="InterPro" id="IPR023031">
    <property type="entry name" value="OPRT"/>
</dbReference>
<comment type="function">
    <text evidence="6">Catalyzes the transfer of a ribosyl phosphate group from 5-phosphoribose 1-diphosphate to orotate, leading to the formation of orotidine monophosphate (OMP).</text>
</comment>
<gene>
    <name evidence="6 7" type="primary">pyrE</name>
    <name evidence="7" type="ORF">HYZ11_00940</name>
</gene>
<accession>A0A932HXC8</accession>
<dbReference type="GO" id="GO:0044205">
    <property type="term" value="P:'de novo' UMP biosynthetic process"/>
    <property type="evidence" value="ECO:0007669"/>
    <property type="project" value="UniProtKB-UniRule"/>
</dbReference>
<dbReference type="EMBL" id="JACPUR010000001">
    <property type="protein sequence ID" value="MBI3126153.1"/>
    <property type="molecule type" value="Genomic_DNA"/>
</dbReference>
<feature type="binding site" description="in other chain" evidence="6">
    <location>
        <begin position="129"/>
        <end position="137"/>
    </location>
    <ligand>
        <name>5-phospho-alpha-D-ribose 1-diphosphate</name>
        <dbReference type="ChEBI" id="CHEBI:58017"/>
        <note>ligand shared between dimeric partners</note>
    </ligand>
</feature>
<evidence type="ECO:0000256" key="5">
    <source>
        <dbReference type="ARBA" id="ARBA00022975"/>
    </source>
</evidence>
<feature type="binding site" evidence="6">
    <location>
        <position position="101"/>
    </location>
    <ligand>
        <name>5-phospho-alpha-D-ribose 1-diphosphate</name>
        <dbReference type="ChEBI" id="CHEBI:58017"/>
        <note>ligand shared between dimeric partners</note>
    </ligand>
</feature>
<dbReference type="Gene3D" id="3.40.50.2020">
    <property type="match status" value="1"/>
</dbReference>
<feature type="binding site" description="in other chain" evidence="6">
    <location>
        <position position="102"/>
    </location>
    <ligand>
        <name>5-phospho-alpha-D-ribose 1-diphosphate</name>
        <dbReference type="ChEBI" id="CHEBI:58017"/>
        <note>ligand shared between dimeric partners</note>
    </ligand>
</feature>
<evidence type="ECO:0000313" key="7">
    <source>
        <dbReference type="EMBL" id="MBI3126153.1"/>
    </source>
</evidence>
<evidence type="ECO:0000313" key="8">
    <source>
        <dbReference type="Proteomes" id="UP000782312"/>
    </source>
</evidence>
<dbReference type="GO" id="GO:0019856">
    <property type="term" value="P:pyrimidine nucleobase biosynthetic process"/>
    <property type="evidence" value="ECO:0007669"/>
    <property type="project" value="TreeGrafter"/>
</dbReference>
<protein>
    <recommendedName>
        <fullName evidence="2 6">Orotate phosphoribosyltransferase</fullName>
        <shortName evidence="6">OPRT</shortName>
        <shortName evidence="6">OPRTase</shortName>
        <ecNumber evidence="2 6">2.4.2.10</ecNumber>
    </recommendedName>
</protein>
<dbReference type="InterPro" id="IPR029057">
    <property type="entry name" value="PRTase-like"/>
</dbReference>
<proteinExistence type="inferred from homology"/>
<dbReference type="CDD" id="cd06223">
    <property type="entry name" value="PRTases_typeI"/>
    <property type="match status" value="1"/>
</dbReference>
<sequence>MNAAGTNREWEELRQLLLSKSYAKKKVVLASGRESDFYVDCRQTTLHGQGARLVGRLFLDRVKASGARAVGGPTLGADPMVTAIAMTAAVEGLDLPAFIIRKGTKDHGMGNRIEGMGNLARGMKVAIVEDVVTTASSTLGAIEAAQAAGLDVVQVICLVDREEGGRENLAARGFSLDALYTKTTLLGGRSG</sequence>
<dbReference type="PANTHER" id="PTHR19278:SF9">
    <property type="entry name" value="URIDINE 5'-MONOPHOSPHATE SYNTHASE"/>
    <property type="match status" value="1"/>
</dbReference>
<comment type="caution">
    <text evidence="7">The sequence shown here is derived from an EMBL/GenBank/DDBJ whole genome shotgun (WGS) entry which is preliminary data.</text>
</comment>
<feature type="binding site" evidence="6">
    <location>
        <position position="161"/>
    </location>
    <ligand>
        <name>orotate</name>
        <dbReference type="ChEBI" id="CHEBI:30839"/>
    </ligand>
</feature>
<keyword evidence="4 6" id="KW-0808">Transferase</keyword>
<dbReference type="NCBIfam" id="TIGR00336">
    <property type="entry name" value="pyrE"/>
    <property type="match status" value="1"/>
</dbReference>
<keyword evidence="6" id="KW-0460">Magnesium</keyword>
<reference evidence="7" key="1">
    <citation type="submission" date="2020-07" db="EMBL/GenBank/DDBJ databases">
        <title>Huge and variable diversity of episymbiotic CPR bacteria and DPANN archaea in groundwater ecosystems.</title>
        <authorList>
            <person name="He C.Y."/>
            <person name="Keren R."/>
            <person name="Whittaker M."/>
            <person name="Farag I.F."/>
            <person name="Doudna J."/>
            <person name="Cate J.H.D."/>
            <person name="Banfield J.F."/>
        </authorList>
    </citation>
    <scope>NUCLEOTIDE SEQUENCE</scope>
    <source>
        <strain evidence="7">NC_groundwater_763_Ag_S-0.2um_68_21</strain>
    </source>
</reference>
<keyword evidence="3 6" id="KW-0328">Glycosyltransferase</keyword>
<dbReference type="GO" id="GO:0004588">
    <property type="term" value="F:orotate phosphoribosyltransferase activity"/>
    <property type="evidence" value="ECO:0007669"/>
    <property type="project" value="UniProtKB-UniRule"/>
</dbReference>
<keyword evidence="5 6" id="KW-0665">Pyrimidine biosynthesis</keyword>
<comment type="catalytic activity">
    <reaction evidence="6">
        <text>orotidine 5'-phosphate + diphosphate = orotate + 5-phospho-alpha-D-ribose 1-diphosphate</text>
        <dbReference type="Rhea" id="RHEA:10380"/>
        <dbReference type="ChEBI" id="CHEBI:30839"/>
        <dbReference type="ChEBI" id="CHEBI:33019"/>
        <dbReference type="ChEBI" id="CHEBI:57538"/>
        <dbReference type="ChEBI" id="CHEBI:58017"/>
        <dbReference type="EC" id="2.4.2.10"/>
    </reaction>
</comment>
<name>A0A932HXC8_UNCTE</name>
<comment type="similarity">
    <text evidence="6">Belongs to the purine/pyrimidine phosphoribosyltransferase family. PyrE subfamily.</text>
</comment>
<evidence type="ECO:0000256" key="2">
    <source>
        <dbReference type="ARBA" id="ARBA00011971"/>
    </source>
</evidence>
<comment type="cofactor">
    <cofactor evidence="6">
        <name>Mg(2+)</name>
        <dbReference type="ChEBI" id="CHEBI:18420"/>
    </cofactor>
</comment>
<organism evidence="7 8">
    <name type="scientific">Tectimicrobiota bacterium</name>
    <dbReference type="NCBI Taxonomy" id="2528274"/>
    <lineage>
        <taxon>Bacteria</taxon>
        <taxon>Pseudomonadati</taxon>
        <taxon>Nitrospinota/Tectimicrobiota group</taxon>
        <taxon>Candidatus Tectimicrobiota</taxon>
    </lineage>
</organism>
<dbReference type="HAMAP" id="MF_01208">
    <property type="entry name" value="PyrE"/>
    <property type="match status" value="1"/>
</dbReference>
<evidence type="ECO:0000256" key="1">
    <source>
        <dbReference type="ARBA" id="ARBA00004889"/>
    </source>
</evidence>
<dbReference type="SUPFAM" id="SSF53271">
    <property type="entry name" value="PRTase-like"/>
    <property type="match status" value="1"/>
</dbReference>
<comment type="pathway">
    <text evidence="1 6">Pyrimidine metabolism; UMP biosynthesis via de novo pathway; UMP from orotate: step 1/2.</text>
</comment>
<feature type="binding site" evidence="6">
    <location>
        <position position="133"/>
    </location>
    <ligand>
        <name>orotate</name>
        <dbReference type="ChEBI" id="CHEBI:30839"/>
    </ligand>
</feature>
<dbReference type="Proteomes" id="UP000782312">
    <property type="component" value="Unassembled WGS sequence"/>
</dbReference>
<evidence type="ECO:0000256" key="4">
    <source>
        <dbReference type="ARBA" id="ARBA00022679"/>
    </source>
</evidence>
<evidence type="ECO:0000256" key="3">
    <source>
        <dbReference type="ARBA" id="ARBA00022676"/>
    </source>
</evidence>